<dbReference type="SUPFAM" id="SSF57756">
    <property type="entry name" value="Retrovirus zinc finger-like domains"/>
    <property type="match status" value="1"/>
</dbReference>
<dbReference type="EMBL" id="BQNB010018077">
    <property type="protein sequence ID" value="GJT70436.1"/>
    <property type="molecule type" value="Genomic_DNA"/>
</dbReference>
<feature type="region of interest" description="Disordered" evidence="1">
    <location>
        <begin position="272"/>
        <end position="302"/>
    </location>
</feature>
<dbReference type="InterPro" id="IPR036875">
    <property type="entry name" value="Znf_CCHC_sf"/>
</dbReference>
<evidence type="ECO:0000256" key="1">
    <source>
        <dbReference type="SAM" id="MobiDB-lite"/>
    </source>
</evidence>
<keyword evidence="3" id="KW-1185">Reference proteome</keyword>
<protein>
    <submittedName>
        <fullName evidence="2">Zf-CCHC domain-containing protein</fullName>
    </submittedName>
</protein>
<organism evidence="2 3">
    <name type="scientific">Tanacetum coccineum</name>
    <dbReference type="NCBI Taxonomy" id="301880"/>
    <lineage>
        <taxon>Eukaryota</taxon>
        <taxon>Viridiplantae</taxon>
        <taxon>Streptophyta</taxon>
        <taxon>Embryophyta</taxon>
        <taxon>Tracheophyta</taxon>
        <taxon>Spermatophyta</taxon>
        <taxon>Magnoliopsida</taxon>
        <taxon>eudicotyledons</taxon>
        <taxon>Gunneridae</taxon>
        <taxon>Pentapetalae</taxon>
        <taxon>asterids</taxon>
        <taxon>campanulids</taxon>
        <taxon>Asterales</taxon>
        <taxon>Asteraceae</taxon>
        <taxon>Asteroideae</taxon>
        <taxon>Anthemideae</taxon>
        <taxon>Anthemidinae</taxon>
        <taxon>Tanacetum</taxon>
    </lineage>
</organism>
<feature type="region of interest" description="Disordered" evidence="1">
    <location>
        <begin position="59"/>
        <end position="137"/>
    </location>
</feature>
<evidence type="ECO:0000313" key="2">
    <source>
        <dbReference type="EMBL" id="GJT70436.1"/>
    </source>
</evidence>
<feature type="compositionally biased region" description="Polar residues" evidence="1">
    <location>
        <begin position="204"/>
        <end position="214"/>
    </location>
</feature>
<feature type="compositionally biased region" description="Basic and acidic residues" evidence="1">
    <location>
        <begin position="61"/>
        <end position="77"/>
    </location>
</feature>
<feature type="compositionally biased region" description="Basic and acidic residues" evidence="1">
    <location>
        <begin position="238"/>
        <end position="247"/>
    </location>
</feature>
<dbReference type="Proteomes" id="UP001151760">
    <property type="component" value="Unassembled WGS sequence"/>
</dbReference>
<sequence length="458" mass="51665">MEKDFEIYKGKKERIKSITLKAKKESSDDETSTSRSDDEEYAMAVKNFKKFFRRKGKFVRQPREERKSFRQRNEKKGKSNQKCFRCDDPTHLIGDCPKTSRNKDQKAFIRGSWSDSENDAEDKTNDKTCLMTQSSNEKLERSKEIEMTCKSCDELKLENAKLKETQVKFDKFDKSANSLREMLNNQKSPSYKIGLGFDSDKESTSGTKTMSFVGSSAEKVTDGSTIKGHGSTLPGSVSHKDSEKGTEHVFSPPMSSRSDFVITRNKLIHNSIDESKKPSLKPSLKSGGVAREHGRGGDRKWRRCGVGGVGRVDILADAGVVISRVNSPEGQDSHSDVRGRGNTSYESTVDHAVLRPGNIEISVKASTTLDAASRRRWTYFRRFVRGRYMTRTRASCVGLSNGGIFVWYEIIPTQVTQTLIVECISSDRHTQRNDLVVKDVRQCRISGQFRNAALRTDL</sequence>
<comment type="caution">
    <text evidence="2">The sequence shown here is derived from an EMBL/GenBank/DDBJ whole genome shotgun (WGS) entry which is preliminary data.</text>
</comment>
<gene>
    <name evidence="2" type="ORF">Tco_1029722</name>
</gene>
<feature type="compositionally biased region" description="Basic and acidic residues" evidence="1">
    <location>
        <begin position="290"/>
        <end position="299"/>
    </location>
</feature>
<accession>A0ABQ5G4R7</accession>
<evidence type="ECO:0000313" key="3">
    <source>
        <dbReference type="Proteomes" id="UP001151760"/>
    </source>
</evidence>
<name>A0ABQ5G4R7_9ASTR</name>
<reference evidence="2" key="1">
    <citation type="journal article" date="2022" name="Int. J. Mol. Sci.">
        <title>Draft Genome of Tanacetum Coccineum: Genomic Comparison of Closely Related Tanacetum-Family Plants.</title>
        <authorList>
            <person name="Yamashiro T."/>
            <person name="Shiraishi A."/>
            <person name="Nakayama K."/>
            <person name="Satake H."/>
        </authorList>
    </citation>
    <scope>NUCLEOTIDE SEQUENCE</scope>
</reference>
<proteinExistence type="predicted"/>
<reference evidence="2" key="2">
    <citation type="submission" date="2022-01" db="EMBL/GenBank/DDBJ databases">
        <authorList>
            <person name="Yamashiro T."/>
            <person name="Shiraishi A."/>
            <person name="Satake H."/>
            <person name="Nakayama K."/>
        </authorList>
    </citation>
    <scope>NUCLEOTIDE SEQUENCE</scope>
</reference>
<feature type="region of interest" description="Disordered" evidence="1">
    <location>
        <begin position="201"/>
        <end position="256"/>
    </location>
</feature>